<dbReference type="InterPro" id="IPR019216">
    <property type="entry name" value="DUF2116_treble_clef"/>
</dbReference>
<keyword evidence="1" id="KW-0812">Transmembrane</keyword>
<name>A0A0F9SL18_9ZZZZ</name>
<proteinExistence type="predicted"/>
<organism evidence="2">
    <name type="scientific">marine sediment metagenome</name>
    <dbReference type="NCBI Taxonomy" id="412755"/>
    <lineage>
        <taxon>unclassified sequences</taxon>
        <taxon>metagenomes</taxon>
        <taxon>ecological metagenomes</taxon>
    </lineage>
</organism>
<sequence>MSQSSWKDQIKKKWGPHSHCSVCGKAMPTDKKYCSQGCKDNYMQHERKQKKKGRFQCIFLIVMLVVMMLFLFIPSLLGG</sequence>
<evidence type="ECO:0000313" key="2">
    <source>
        <dbReference type="EMBL" id="KKN69670.1"/>
    </source>
</evidence>
<gene>
    <name evidence="2" type="ORF">LCGC14_0438590</name>
</gene>
<keyword evidence="1" id="KW-1133">Transmembrane helix</keyword>
<feature type="transmembrane region" description="Helical" evidence="1">
    <location>
        <begin position="57"/>
        <end position="77"/>
    </location>
</feature>
<keyword evidence="1" id="KW-0472">Membrane</keyword>
<evidence type="ECO:0008006" key="3">
    <source>
        <dbReference type="Google" id="ProtNLM"/>
    </source>
</evidence>
<protein>
    <recommendedName>
        <fullName evidence="3">DUF2116 family Zn-ribbon domain-containing protein</fullName>
    </recommendedName>
</protein>
<dbReference type="Pfam" id="PF09889">
    <property type="entry name" value="DUF2116"/>
    <property type="match status" value="1"/>
</dbReference>
<dbReference type="EMBL" id="LAZR01000421">
    <property type="protein sequence ID" value="KKN69670.1"/>
    <property type="molecule type" value="Genomic_DNA"/>
</dbReference>
<dbReference type="AlphaFoldDB" id="A0A0F9SL18"/>
<accession>A0A0F9SL18</accession>
<reference evidence="2" key="1">
    <citation type="journal article" date="2015" name="Nature">
        <title>Complex archaea that bridge the gap between prokaryotes and eukaryotes.</title>
        <authorList>
            <person name="Spang A."/>
            <person name="Saw J.H."/>
            <person name="Jorgensen S.L."/>
            <person name="Zaremba-Niedzwiedzka K."/>
            <person name="Martijn J."/>
            <person name="Lind A.E."/>
            <person name="van Eijk R."/>
            <person name="Schleper C."/>
            <person name="Guy L."/>
            <person name="Ettema T.J."/>
        </authorList>
    </citation>
    <scope>NUCLEOTIDE SEQUENCE</scope>
</reference>
<evidence type="ECO:0000256" key="1">
    <source>
        <dbReference type="SAM" id="Phobius"/>
    </source>
</evidence>
<comment type="caution">
    <text evidence="2">The sequence shown here is derived from an EMBL/GenBank/DDBJ whole genome shotgun (WGS) entry which is preliminary data.</text>
</comment>